<protein>
    <submittedName>
        <fullName evidence="1">Uncharacterized protein</fullName>
    </submittedName>
</protein>
<comment type="caution">
    <text evidence="1">The sequence shown here is derived from an EMBL/GenBank/DDBJ whole genome shotgun (WGS) entry which is preliminary data.</text>
</comment>
<dbReference type="Proteomes" id="UP001148629">
    <property type="component" value="Unassembled WGS sequence"/>
</dbReference>
<gene>
    <name evidence="1" type="ORF">NM208_g19</name>
</gene>
<name>A0ACC1T0R8_9HYPO</name>
<evidence type="ECO:0000313" key="2">
    <source>
        <dbReference type="Proteomes" id="UP001148629"/>
    </source>
</evidence>
<sequence>MASVTEANIVHPVINSLCQVSLQVCLFGLLETNNLSCYCQSGRYRQAPQPSPPKSSIMAPTVFDHASALWSRLQGSMSLAVLSTLAVVFAGWYILSSISLYFSRRKFSALNGCKPIANHYPSKWFGINFILEAGRTYKQRRYLDALTWNFRNIGYTHEVRALGGTSVWTIEPENIKAVLTSKFKDYSLGNRPAVMGPLLGRGVFVTDGEEWSHSRALLRPNFAKEQVADLSMIERHLQQLLKIIPNDGKAIDLNDLILSFTLDSSTEFLFGESTETLTSGTNLQFSDAFAYSLNDISLGLRLGPWYKFRRTDPKAVQSHRICREYADKYVDKALEYRRNYLKSVEGGAANGPSIDGGDNRRTFLRELALATDHREKLRDELLSLLLAGRDTTASLIGSLLFSLAKKPGCWEKVKTEIQETLHGDLPSYEQLRNFKYAKYCVNETLRLYPPVPNNAKIAIRDTVLPRGGGPDGRDPILVPKDAPVIYTVYALHRRYDLFGDDADEFRPERWENQRYTWEFLPFNGGPRICLGQQYALVETLYVLVRFAQEFTKIESMDSEPWTESLALTVSSGNGVKVKLQRASSELRGDPCNDRSAKSSWSNRLQGDSANGQSFCPPTNGPRRRKLYCGYCRSETLLFGEYGVASPWLWIASPKDAIGRGTTWRIGKDPRLDAGLVDPDYLELLIRGSLSGMFSLQPWLGVMAMQVVEAVLIQPWQATSTITTLEHSTPRYLQRQATMTGNESRPPTQTTTTDQSTQWTDKSNTSQADLASNAPSGDYVLVDWDGPNDPKNPKNWPHSIFMIHTILVSLLCLAGNLTTTMYAPGAAQLAVEFKTRDTTTVALTVSIYLLGFALAPMITSPLSEVYGRLVVYHTSNVFFLGFNLACAFSTNIGMFIAFRFLSGCAGSAPMTVGGGTIADFAANPEKNNTALRLFALGPLLGPVIGPIVGGFVVENIGWRWTFRIMSIVIAVLSILSFIFLRETSAAVILGRRGARITKATGKPFMIPGPMPGMPPKPQQLPKEIAARSLVRPIKMLIFLPQVAILGFYTAFVFGLIYLLFTTFPAVFEEQYGFNPGVSGLSYIGIGFGMVGALFLFNFINMRMSNRTDEHGQLVPESYLPLMTWFSPLLPIGFFWYGWSADKQTHWVVPILGTFFVGFGSFAIIMPTTAYLVYAQGPLGAASVLAATNMMRYLFAAFLPLAGQNMYDRLGLGWGNSLLGFLCLALAPVPAIFQKYGQYLRERFPTTF</sequence>
<organism evidence="1 2">
    <name type="scientific">Fusarium decemcellulare</name>
    <dbReference type="NCBI Taxonomy" id="57161"/>
    <lineage>
        <taxon>Eukaryota</taxon>
        <taxon>Fungi</taxon>
        <taxon>Dikarya</taxon>
        <taxon>Ascomycota</taxon>
        <taxon>Pezizomycotina</taxon>
        <taxon>Sordariomycetes</taxon>
        <taxon>Hypocreomycetidae</taxon>
        <taxon>Hypocreales</taxon>
        <taxon>Nectriaceae</taxon>
        <taxon>Fusarium</taxon>
        <taxon>Fusarium decemcellulare species complex</taxon>
    </lineage>
</organism>
<reference evidence="1" key="1">
    <citation type="submission" date="2022-08" db="EMBL/GenBank/DDBJ databases">
        <title>Genome Sequence of Fusarium decemcellulare.</title>
        <authorList>
            <person name="Buettner E."/>
        </authorList>
    </citation>
    <scope>NUCLEOTIDE SEQUENCE</scope>
    <source>
        <strain evidence="1">Babe19</strain>
    </source>
</reference>
<accession>A0ACC1T0R8</accession>
<dbReference type="EMBL" id="JANRMS010000002">
    <property type="protein sequence ID" value="KAJ3550365.1"/>
    <property type="molecule type" value="Genomic_DNA"/>
</dbReference>
<evidence type="ECO:0000313" key="1">
    <source>
        <dbReference type="EMBL" id="KAJ3550365.1"/>
    </source>
</evidence>
<keyword evidence="2" id="KW-1185">Reference proteome</keyword>
<proteinExistence type="predicted"/>